<evidence type="ECO:0000313" key="1">
    <source>
        <dbReference type="EMBL" id="GCB25859.1"/>
    </source>
</evidence>
<accession>A0A401L2X2</accession>
<dbReference type="Proteomes" id="UP000286921">
    <property type="component" value="Unassembled WGS sequence"/>
</dbReference>
<dbReference type="Gene3D" id="3.90.180.10">
    <property type="entry name" value="Medium-chain alcohol dehydrogenases, catalytic domain"/>
    <property type="match status" value="1"/>
</dbReference>
<gene>
    <name evidence="1" type="ORF">AAWM_08744</name>
</gene>
<comment type="caution">
    <text evidence="1">The sequence shown here is derived from an EMBL/GenBank/DDBJ whole genome shotgun (WGS) entry which is preliminary data.</text>
</comment>
<dbReference type="SUPFAM" id="SSF50129">
    <property type="entry name" value="GroES-like"/>
    <property type="match status" value="1"/>
</dbReference>
<dbReference type="InterPro" id="IPR011032">
    <property type="entry name" value="GroES-like_sf"/>
</dbReference>
<protein>
    <submittedName>
        <fullName evidence="1">Uncharacterized protein</fullName>
    </submittedName>
</protein>
<dbReference type="Gene3D" id="3.40.50.720">
    <property type="entry name" value="NAD(P)-binding Rossmann-like Domain"/>
    <property type="match status" value="1"/>
</dbReference>
<dbReference type="AlphaFoldDB" id="A0A401L2X2"/>
<evidence type="ECO:0000313" key="2">
    <source>
        <dbReference type="Proteomes" id="UP000286921"/>
    </source>
</evidence>
<keyword evidence="2" id="KW-1185">Reference proteome</keyword>
<name>A0A401L2X2_ASPAW</name>
<dbReference type="EMBL" id="BDHI01000022">
    <property type="protein sequence ID" value="GCB25859.1"/>
    <property type="molecule type" value="Genomic_DNA"/>
</dbReference>
<sequence length="219" mass="22893">MLYEIHGAIHPAARKLMDGVWRNGTYAEYARFPLENLYPLDEEALLGRLGYIITDLCLLTAYLVPFGGLVEVDVKPGEVVTVAPATGRFGGGAGGTALAIGATITGDEVTDTQSFQTAVGQPEGANVYLDLSPPTIKDLSLLVAGIRALGSFGRCVLMGGHLGNIQLRSTYFSTGHPLREESIQLNQSIDVVDAAVTAAGAAADAPARPAQTSQQLPGV</sequence>
<proteinExistence type="predicted"/>
<organism evidence="1 2">
    <name type="scientific">Aspergillus awamori</name>
    <name type="common">Black koji mold</name>
    <dbReference type="NCBI Taxonomy" id="105351"/>
    <lineage>
        <taxon>Eukaryota</taxon>
        <taxon>Fungi</taxon>
        <taxon>Dikarya</taxon>
        <taxon>Ascomycota</taxon>
        <taxon>Pezizomycotina</taxon>
        <taxon>Eurotiomycetes</taxon>
        <taxon>Eurotiomycetidae</taxon>
        <taxon>Eurotiales</taxon>
        <taxon>Aspergillaceae</taxon>
        <taxon>Aspergillus</taxon>
    </lineage>
</organism>
<dbReference type="STRING" id="105351.A0A401L2X2"/>
<reference evidence="1 2" key="1">
    <citation type="submission" date="2016-09" db="EMBL/GenBank/DDBJ databases">
        <title>Aspergillus awamori IFM 58123T.</title>
        <authorList>
            <person name="Kusuya Y."/>
            <person name="Shimizu M."/>
            <person name="Takahashi H."/>
            <person name="Yaguchi T."/>
        </authorList>
    </citation>
    <scope>NUCLEOTIDE SEQUENCE [LARGE SCALE GENOMIC DNA]</scope>
    <source>
        <strain evidence="1 2">IFM 58123</strain>
    </source>
</reference>